<sequence>MRQKNEGYRPNSTEIERAEGFMNENERLMSKEREKIFRAIDARNDLLKELNEGVGSDEYVYAGRYLTRERKQQDSLVFDKANLQPLTAEEATLRARIPEKNIRPGEKTIFSFEAKDEEKNYIYESSAHNTFVNNDWIKTSYGGRITGGYFSFYISPDHHYAAQIKEQELWDYPDGSYRDGKCLGFDAEIRFFYLDFALIYPADTAKDSYAYLTHKGLGSCFQVVFIKDKEDLEDLVANVKKFADPETVENYKTGKISSQIIETKEDKTE</sequence>
<protein>
    <submittedName>
        <fullName evidence="1">Uncharacterized protein</fullName>
    </submittedName>
</protein>
<reference evidence="1 2" key="1">
    <citation type="submission" date="2017-07" db="EMBL/GenBank/DDBJ databases">
        <title>Mechanisms for carbon and nitrogen cycling indicate functional differentiation within the Candidate Phyla Radiation.</title>
        <authorList>
            <person name="Danczak R.E."/>
            <person name="Johnston M.D."/>
            <person name="Kenah C."/>
            <person name="Slattery M."/>
            <person name="Wrighton K.C."/>
            <person name="Wilkins M.J."/>
        </authorList>
    </citation>
    <scope>NUCLEOTIDE SEQUENCE [LARGE SCALE GENOMIC DNA]</scope>
    <source>
        <strain evidence="1">Licking1014_2</strain>
    </source>
</reference>
<name>A0A554LV49_9BACT</name>
<dbReference type="AlphaFoldDB" id="A0A554LV49"/>
<gene>
    <name evidence="1" type="ORF">CEN88_328</name>
</gene>
<dbReference type="Proteomes" id="UP000318711">
    <property type="component" value="Unassembled WGS sequence"/>
</dbReference>
<accession>A0A554LV49</accession>
<proteinExistence type="predicted"/>
<organism evidence="1 2">
    <name type="scientific">Candidatus Berkelbacteria bacterium Licking1014_2</name>
    <dbReference type="NCBI Taxonomy" id="2017146"/>
    <lineage>
        <taxon>Bacteria</taxon>
        <taxon>Candidatus Berkelbacteria</taxon>
    </lineage>
</organism>
<evidence type="ECO:0000313" key="1">
    <source>
        <dbReference type="EMBL" id="TSC96509.1"/>
    </source>
</evidence>
<comment type="caution">
    <text evidence="1">The sequence shown here is derived from an EMBL/GenBank/DDBJ whole genome shotgun (WGS) entry which is preliminary data.</text>
</comment>
<dbReference type="EMBL" id="VMGL01000036">
    <property type="protein sequence ID" value="TSC96509.1"/>
    <property type="molecule type" value="Genomic_DNA"/>
</dbReference>
<evidence type="ECO:0000313" key="2">
    <source>
        <dbReference type="Proteomes" id="UP000318711"/>
    </source>
</evidence>